<dbReference type="OrthoDB" id="9807664at2"/>
<keyword evidence="1" id="KW-0862">Zinc</keyword>
<dbReference type="InterPro" id="IPR052891">
    <property type="entry name" value="DNA-3mA_glycosylase"/>
</dbReference>
<evidence type="ECO:0000313" key="3">
    <source>
        <dbReference type="EMBL" id="PSU49672.1"/>
    </source>
</evidence>
<comment type="caution">
    <text evidence="3">The sequence shown here is derived from an EMBL/GenBank/DDBJ whole genome shotgun (WGS) entry which is preliminary data.</text>
</comment>
<dbReference type="EMBL" id="PYMO01000012">
    <property type="protein sequence ID" value="PSU24456.1"/>
    <property type="molecule type" value="Genomic_DNA"/>
</dbReference>
<reference evidence="4 5" key="1">
    <citation type="submission" date="2018-03" db="EMBL/GenBank/DDBJ databases">
        <title>Whole genome sequencing of Histamine producing bacteria.</title>
        <authorList>
            <person name="Butler K."/>
        </authorList>
    </citation>
    <scope>NUCLEOTIDE SEQUENCE [LARGE SCALE GENOMIC DNA]</scope>
    <source>
        <strain evidence="3 5">FS-6.1</strain>
        <strain evidence="2 4">FS-6.2</strain>
    </source>
</reference>
<dbReference type="GO" id="GO:0006284">
    <property type="term" value="P:base-excision repair"/>
    <property type="evidence" value="ECO:0007669"/>
    <property type="project" value="InterPro"/>
</dbReference>
<dbReference type="GeneID" id="57353675"/>
<feature type="binding site" evidence="1">
    <location>
        <position position="188"/>
    </location>
    <ligand>
        <name>Zn(2+)</name>
        <dbReference type="ChEBI" id="CHEBI:29105"/>
    </ligand>
</feature>
<dbReference type="PANTHER" id="PTHR30037">
    <property type="entry name" value="DNA-3-METHYLADENINE GLYCOSYLASE 1"/>
    <property type="match status" value="1"/>
</dbReference>
<organism evidence="3 5">
    <name type="scientific">Photobacterium phosphoreum</name>
    <dbReference type="NCBI Taxonomy" id="659"/>
    <lineage>
        <taxon>Bacteria</taxon>
        <taxon>Pseudomonadati</taxon>
        <taxon>Pseudomonadota</taxon>
        <taxon>Gammaproteobacteria</taxon>
        <taxon>Vibrionales</taxon>
        <taxon>Vibrionaceae</taxon>
        <taxon>Photobacterium</taxon>
    </lineage>
</organism>
<gene>
    <name evidence="3" type="ORF">C9J18_15760</name>
    <name evidence="2" type="ORF">CTM96_12490</name>
</gene>
<evidence type="ECO:0000256" key="1">
    <source>
        <dbReference type="PIRSR" id="PIRSR605019-1"/>
    </source>
</evidence>
<name>A0A2T3PYC4_PHOPO</name>
<protein>
    <submittedName>
        <fullName evidence="3">DNA-3-methyladenine glycosylase I</fullName>
    </submittedName>
</protein>
<evidence type="ECO:0000313" key="5">
    <source>
        <dbReference type="Proteomes" id="UP000241618"/>
    </source>
</evidence>
<dbReference type="GO" id="GO:0046872">
    <property type="term" value="F:metal ion binding"/>
    <property type="evidence" value="ECO:0007669"/>
    <property type="project" value="UniProtKB-KW"/>
</dbReference>
<dbReference type="EMBL" id="PYMP01000016">
    <property type="protein sequence ID" value="PSU49672.1"/>
    <property type="molecule type" value="Genomic_DNA"/>
</dbReference>
<evidence type="ECO:0000313" key="4">
    <source>
        <dbReference type="Proteomes" id="UP000241405"/>
    </source>
</evidence>
<dbReference type="Gene3D" id="1.10.340.30">
    <property type="entry name" value="Hypothetical protein, domain 2"/>
    <property type="match status" value="1"/>
</dbReference>
<proteinExistence type="predicted"/>
<dbReference type="InterPro" id="IPR011257">
    <property type="entry name" value="DNA_glycosylase"/>
</dbReference>
<dbReference type="Proteomes" id="UP000241618">
    <property type="component" value="Unassembled WGS sequence"/>
</dbReference>
<accession>A0A2T3PYC4</accession>
<keyword evidence="1" id="KW-0479">Metal-binding</keyword>
<keyword evidence="4" id="KW-1185">Reference proteome</keyword>
<feature type="binding site" evidence="1">
    <location>
        <position position="26"/>
    </location>
    <ligand>
        <name>Zn(2+)</name>
        <dbReference type="ChEBI" id="CHEBI:29105"/>
    </ligand>
</feature>
<evidence type="ECO:0000313" key="2">
    <source>
        <dbReference type="EMBL" id="PSU24456.1"/>
    </source>
</evidence>
<feature type="binding site" evidence="1">
    <location>
        <position position="192"/>
    </location>
    <ligand>
        <name>Zn(2+)</name>
        <dbReference type="ChEBI" id="CHEBI:29105"/>
    </ligand>
</feature>
<dbReference type="GO" id="GO:0008725">
    <property type="term" value="F:DNA-3-methyladenine glycosylase activity"/>
    <property type="evidence" value="ECO:0007669"/>
    <property type="project" value="InterPro"/>
</dbReference>
<dbReference type="Pfam" id="PF03352">
    <property type="entry name" value="Adenine_glyco"/>
    <property type="match status" value="1"/>
</dbReference>
<dbReference type="AlphaFoldDB" id="A0A2T3PYC4"/>
<sequence>MVGIVIKYLNNLCSWALHSDLERQYHDNEWGVPHKNDDYLFEFLTLEGAQAGLNWYTILKKRASYSDAFESYNIDKLAAYNEQEIELRITEIIEHYDVVRHRGKLRSVFTNARAAKALQIQYGSLATPLWQFVNNEPQINHWLSKDQVPVTTSVSLALSQYLKQQGFKFIGNITCYAFMQAVGMVNDHTINCHCYHSIANNKIK</sequence>
<feature type="binding site" evidence="1">
    <location>
        <position position="13"/>
    </location>
    <ligand>
        <name>Zn(2+)</name>
        <dbReference type="ChEBI" id="CHEBI:29105"/>
    </ligand>
</feature>
<dbReference type="Proteomes" id="UP000241405">
    <property type="component" value="Unassembled WGS sequence"/>
</dbReference>
<dbReference type="SUPFAM" id="SSF48150">
    <property type="entry name" value="DNA-glycosylase"/>
    <property type="match status" value="1"/>
</dbReference>
<dbReference type="RefSeq" id="WP_065193240.1">
    <property type="nucleotide sequence ID" value="NZ_LZFE01000023.1"/>
</dbReference>
<dbReference type="PANTHER" id="PTHR30037:SF4">
    <property type="entry name" value="DNA-3-METHYLADENINE GLYCOSYLASE I"/>
    <property type="match status" value="1"/>
</dbReference>
<dbReference type="InterPro" id="IPR005019">
    <property type="entry name" value="Adenine_glyco"/>
</dbReference>